<proteinExistence type="predicted"/>
<organism evidence="2 3">
    <name type="scientific">Secundilactobacillus hailunensis</name>
    <dbReference type="NCBI Taxonomy" id="2559923"/>
    <lineage>
        <taxon>Bacteria</taxon>
        <taxon>Bacillati</taxon>
        <taxon>Bacillota</taxon>
        <taxon>Bacilli</taxon>
        <taxon>Lactobacillales</taxon>
        <taxon>Lactobacillaceae</taxon>
        <taxon>Secundilactobacillus</taxon>
    </lineage>
</organism>
<dbReference type="PIRSF" id="PIRSF006661">
    <property type="entry name" value="PP-lp_UCP006661"/>
    <property type="match status" value="1"/>
</dbReference>
<dbReference type="Pfam" id="PF02540">
    <property type="entry name" value="NAD_synthase"/>
    <property type="match status" value="1"/>
</dbReference>
<comment type="caution">
    <text evidence="2">The sequence shown here is derived from an EMBL/GenBank/DDBJ whole genome shotgun (WGS) entry which is preliminary data.</text>
</comment>
<accession>A0ABW1T6Q9</accession>
<dbReference type="GO" id="GO:0016740">
    <property type="term" value="F:transferase activity"/>
    <property type="evidence" value="ECO:0007669"/>
    <property type="project" value="UniProtKB-KW"/>
</dbReference>
<reference evidence="3" key="1">
    <citation type="journal article" date="2019" name="Int. J. Syst. Evol. Microbiol.">
        <title>The Global Catalogue of Microorganisms (GCM) 10K type strain sequencing project: providing services to taxonomists for standard genome sequencing and annotation.</title>
        <authorList>
            <consortium name="The Broad Institute Genomics Platform"/>
            <consortium name="The Broad Institute Genome Sequencing Center for Infectious Disease"/>
            <person name="Wu L."/>
            <person name="Ma J."/>
        </authorList>
    </citation>
    <scope>NUCLEOTIDE SEQUENCE [LARGE SCALE GENOMIC DNA]</scope>
    <source>
        <strain evidence="3">CCM 8950</strain>
    </source>
</reference>
<keyword evidence="2" id="KW-0808">Transferase</keyword>
<evidence type="ECO:0000313" key="3">
    <source>
        <dbReference type="Proteomes" id="UP001596190"/>
    </source>
</evidence>
<dbReference type="InterPro" id="IPR022310">
    <property type="entry name" value="NAD/GMP_synthase"/>
</dbReference>
<dbReference type="InterPro" id="IPR014729">
    <property type="entry name" value="Rossmann-like_a/b/a_fold"/>
</dbReference>
<dbReference type="PANTHER" id="PTHR43169">
    <property type="entry name" value="EXSB FAMILY PROTEIN"/>
    <property type="match status" value="1"/>
</dbReference>
<dbReference type="PANTHER" id="PTHR43169:SF2">
    <property type="entry name" value="NAD_GMP SYNTHASE DOMAIN-CONTAINING PROTEIN"/>
    <property type="match status" value="1"/>
</dbReference>
<dbReference type="RefSeq" id="WP_137630202.1">
    <property type="nucleotide sequence ID" value="NZ_BJDO01000005.1"/>
</dbReference>
<dbReference type="SUPFAM" id="SSF52402">
    <property type="entry name" value="Adenine nucleotide alpha hydrolases-like"/>
    <property type="match status" value="1"/>
</dbReference>
<keyword evidence="3" id="KW-1185">Reference proteome</keyword>
<dbReference type="NCBIfam" id="TIGR00268">
    <property type="entry name" value="ATP-dependent sacrificial sulfur transferase LarE"/>
    <property type="match status" value="1"/>
</dbReference>
<evidence type="ECO:0000313" key="2">
    <source>
        <dbReference type="EMBL" id="MFC6253735.1"/>
    </source>
</evidence>
<protein>
    <submittedName>
        <fullName evidence="2">ATP-dependent sacrificial sulfur transferase LarE</fullName>
    </submittedName>
</protein>
<evidence type="ECO:0000259" key="1">
    <source>
        <dbReference type="Pfam" id="PF02540"/>
    </source>
</evidence>
<name>A0ABW1T6Q9_9LACO</name>
<dbReference type="InterPro" id="IPR052188">
    <property type="entry name" value="Ni-pincer_cofactor_biosynth"/>
</dbReference>
<gene>
    <name evidence="2" type="primary">larE</name>
    <name evidence="2" type="ORF">ACFP1H_03945</name>
</gene>
<sequence>MDIVMSKEEALNATVKQYHSALVAFSGGIDSTVILKAAMNQLGSQNVKAVVANSELFSDEEFNKAIALGRSLGVEVVETQISYLANDDIRHNTANSWYAAKKLFYERMNELKAQYQSGVVFDGIIYDDLADYRPGLKARDEEKAVSPLEINGFTKADVRDLARQYQLTNWNKVPSCSVSSRFPYNTTITQEKIDMVMKSEAYLRSLGFGTVRVRVHDTVARIEVPADKMTALLTMGASVNETLKGLGFKYVSLDLGGFVSGHMNDELSDDQVKAYK</sequence>
<feature type="domain" description="NAD/GMP synthase" evidence="1">
    <location>
        <begin position="9"/>
        <end position="84"/>
    </location>
</feature>
<dbReference type="Gene3D" id="3.40.50.620">
    <property type="entry name" value="HUPs"/>
    <property type="match status" value="1"/>
</dbReference>
<dbReference type="Proteomes" id="UP001596190">
    <property type="component" value="Unassembled WGS sequence"/>
</dbReference>
<dbReference type="InterPro" id="IPR005232">
    <property type="entry name" value="LarE"/>
</dbReference>
<dbReference type="EMBL" id="JBHSSA010000035">
    <property type="protein sequence ID" value="MFC6253735.1"/>
    <property type="molecule type" value="Genomic_DNA"/>
</dbReference>
<dbReference type="CDD" id="cd01990">
    <property type="entry name" value="LarE-like"/>
    <property type="match status" value="1"/>
</dbReference>